<evidence type="ECO:0008006" key="3">
    <source>
        <dbReference type="Google" id="ProtNLM"/>
    </source>
</evidence>
<gene>
    <name evidence="1" type="ORF">BHU72_13235</name>
</gene>
<dbReference type="EMBL" id="MJAT01000004">
    <property type="protein sequence ID" value="OEH86381.1"/>
    <property type="molecule type" value="Genomic_DNA"/>
</dbReference>
<evidence type="ECO:0000313" key="2">
    <source>
        <dbReference type="Proteomes" id="UP000095255"/>
    </source>
</evidence>
<evidence type="ECO:0000313" key="1">
    <source>
        <dbReference type="EMBL" id="OEH86381.1"/>
    </source>
</evidence>
<sequence>MIIKYIPLTKIRPLFPAKITGAYIDRLNKYNRDLSAYDLMLAVQKIPGQDLYNLLGGYDRYHYMIISGIATAPCLIESSTSKINQNLTVLRRLFQPGDIAKENKQYLLNELSKVNLDVSIIIEKTGFTVVSIKNYTCNKKIPPKFINTHTTVSSLNWIENLKINNVVKEFLFRKAGRPVGRQDRLTGDSIKLIKRFLTHEKRFSSLPIKKQIQILEQAINFKGIVTEYLVYMVDIFIKSKK</sequence>
<proteinExistence type="predicted"/>
<keyword evidence="2" id="KW-1185">Reference proteome</keyword>
<dbReference type="Proteomes" id="UP000095255">
    <property type="component" value="Unassembled WGS sequence"/>
</dbReference>
<dbReference type="RefSeq" id="WP_069701167.1">
    <property type="nucleotide sequence ID" value="NZ_MJAT01000004.1"/>
</dbReference>
<comment type="caution">
    <text evidence="1">The sequence shown here is derived from an EMBL/GenBank/DDBJ whole genome shotgun (WGS) entry which is preliminary data.</text>
</comment>
<accession>A0A1E5L8C0</accession>
<dbReference type="OrthoDB" id="2989488at2"/>
<name>A0A1E5L8C0_9FIRM</name>
<organism evidence="1 2">
    <name type="scientific">Desulfuribacillus stibiiarsenatis</name>
    <dbReference type="NCBI Taxonomy" id="1390249"/>
    <lineage>
        <taxon>Bacteria</taxon>
        <taxon>Bacillati</taxon>
        <taxon>Bacillota</taxon>
        <taxon>Desulfuribacillia</taxon>
        <taxon>Desulfuribacillales</taxon>
        <taxon>Desulfuribacillaceae</taxon>
        <taxon>Desulfuribacillus</taxon>
    </lineage>
</organism>
<reference evidence="1 2" key="1">
    <citation type="submission" date="2016-09" db="EMBL/GenBank/DDBJ databases">
        <title>Desulfuribacillus arsenicus sp. nov., an obligately anaerobic, dissimilatory arsenic- and antimonate-reducing bacterium isolated from anoxic sediments.</title>
        <authorList>
            <person name="Abin C.A."/>
            <person name="Hollibaugh J.T."/>
        </authorList>
    </citation>
    <scope>NUCLEOTIDE SEQUENCE [LARGE SCALE GENOMIC DNA]</scope>
    <source>
        <strain evidence="1 2">MLFW-2</strain>
    </source>
</reference>
<protein>
    <recommendedName>
        <fullName evidence="3">ParB/Sulfiredoxin domain-containing protein</fullName>
    </recommendedName>
</protein>
<dbReference type="AlphaFoldDB" id="A0A1E5L8C0"/>